<accession>A0ABR0BCH0</accession>
<evidence type="ECO:0000313" key="2">
    <source>
        <dbReference type="Proteomes" id="UP001287286"/>
    </source>
</evidence>
<comment type="caution">
    <text evidence="1">The sequence shown here is derived from an EMBL/GenBank/DDBJ whole genome shotgun (WGS) entry which is preliminary data.</text>
</comment>
<keyword evidence="2" id="KW-1185">Reference proteome</keyword>
<sequence length="331" mass="37386">MPARGKPALARRLPVAGIPGMRVPALVDKADTGAGNRLIVQRGECLDRLSGNFSNNSGRTFQPDAQARFGREIKVFDAVHKLHSLSGKAPRLVEIDCKSRRLVFEYPRLHWSPLHKRAPRERFDEPILRGLKGLLYKAVDELYDHGVAYPVQQDAIFLVKQSAGQSRSAGQSYQWGILLGGWQLCTLRNQAGRTEWNIRRRAQLDQVDLIFHPLLAQARQELHNDYTHQPALDRATLHSVLAARSRHGDFADYHERFNYDDARLDCSCGRRKAPEHPFYCGGVPPRLRVRLAPSPAPSPAEPIPHAVGKGFEAFVEMTSEMPFFQRICPRH</sequence>
<organism evidence="1 2">
    <name type="scientific">Purpureocillium lilacinum</name>
    <name type="common">Paecilomyces lilacinus</name>
    <dbReference type="NCBI Taxonomy" id="33203"/>
    <lineage>
        <taxon>Eukaryota</taxon>
        <taxon>Fungi</taxon>
        <taxon>Dikarya</taxon>
        <taxon>Ascomycota</taxon>
        <taxon>Pezizomycotina</taxon>
        <taxon>Sordariomycetes</taxon>
        <taxon>Hypocreomycetidae</taxon>
        <taxon>Hypocreales</taxon>
        <taxon>Ophiocordycipitaceae</taxon>
        <taxon>Purpureocillium</taxon>
    </lineage>
</organism>
<dbReference type="EMBL" id="JAWRVI010000409">
    <property type="protein sequence ID" value="KAK4065927.1"/>
    <property type="molecule type" value="Genomic_DNA"/>
</dbReference>
<evidence type="ECO:0000313" key="1">
    <source>
        <dbReference type="EMBL" id="KAK4065927.1"/>
    </source>
</evidence>
<proteinExistence type="predicted"/>
<protein>
    <submittedName>
        <fullName evidence="1">Uncharacterized protein</fullName>
    </submittedName>
</protein>
<gene>
    <name evidence="1" type="ORF">Purlil1_14011</name>
</gene>
<reference evidence="1 2" key="1">
    <citation type="journal article" date="2024" name="Microbiol. Resour. Announc.">
        <title>Genome annotations for the ascomycete fungi Trichoderma harzianum, Trichoderma aggressivum, and Purpureocillium lilacinum.</title>
        <authorList>
            <person name="Beijen E.P.W."/>
            <person name="Ohm R.A."/>
        </authorList>
    </citation>
    <scope>NUCLEOTIDE SEQUENCE [LARGE SCALE GENOMIC DNA]</scope>
    <source>
        <strain evidence="1 2">CBS 150709</strain>
    </source>
</reference>
<name>A0ABR0BCH0_PURLI</name>
<dbReference type="Proteomes" id="UP001287286">
    <property type="component" value="Unassembled WGS sequence"/>
</dbReference>